<protein>
    <recommendedName>
        <fullName evidence="2">histidine kinase</fullName>
        <ecNumber evidence="2">2.7.13.3</ecNumber>
    </recommendedName>
</protein>
<keyword evidence="6 11" id="KW-0418">Kinase</keyword>
<dbReference type="CDD" id="cd16917">
    <property type="entry name" value="HATPase_UhpB-NarQ-NarX-like"/>
    <property type="match status" value="1"/>
</dbReference>
<evidence type="ECO:0000313" key="11">
    <source>
        <dbReference type="EMBL" id="MDO7867925.1"/>
    </source>
</evidence>
<evidence type="ECO:0000313" key="12">
    <source>
        <dbReference type="Proteomes" id="UP001233314"/>
    </source>
</evidence>
<evidence type="ECO:0000256" key="7">
    <source>
        <dbReference type="ARBA" id="ARBA00022840"/>
    </source>
</evidence>
<dbReference type="Gene3D" id="3.30.565.10">
    <property type="entry name" value="Histidine kinase-like ATPase, C-terminal domain"/>
    <property type="match status" value="1"/>
</dbReference>
<name>A0ABT9AZN7_9ACTN</name>
<dbReference type="SUPFAM" id="SSF55874">
    <property type="entry name" value="ATPase domain of HSP90 chaperone/DNA topoisomerase II/histidine kinase"/>
    <property type="match status" value="1"/>
</dbReference>
<dbReference type="RefSeq" id="WP_305027305.1">
    <property type="nucleotide sequence ID" value="NZ_JAUQTA010000001.1"/>
</dbReference>
<gene>
    <name evidence="11" type="ORF">Q5722_06040</name>
</gene>
<proteinExistence type="predicted"/>
<keyword evidence="9" id="KW-0812">Transmembrane</keyword>
<dbReference type="GO" id="GO:0016301">
    <property type="term" value="F:kinase activity"/>
    <property type="evidence" value="ECO:0007669"/>
    <property type="project" value="UniProtKB-KW"/>
</dbReference>
<dbReference type="EC" id="2.7.13.3" evidence="2"/>
<feature type="transmembrane region" description="Helical" evidence="9">
    <location>
        <begin position="50"/>
        <end position="67"/>
    </location>
</feature>
<dbReference type="InterPro" id="IPR036890">
    <property type="entry name" value="HATPase_C_sf"/>
</dbReference>
<feature type="domain" description="Signal transduction histidine kinase subgroup 3 dimerisation and phosphoacceptor" evidence="10">
    <location>
        <begin position="186"/>
        <end position="251"/>
    </location>
</feature>
<keyword evidence="3" id="KW-0597">Phosphoprotein</keyword>
<evidence type="ECO:0000256" key="9">
    <source>
        <dbReference type="SAM" id="Phobius"/>
    </source>
</evidence>
<dbReference type="InterPro" id="IPR050482">
    <property type="entry name" value="Sensor_HK_TwoCompSys"/>
</dbReference>
<keyword evidence="7" id="KW-0067">ATP-binding</keyword>
<keyword evidence="9" id="KW-0472">Membrane</keyword>
<dbReference type="EMBL" id="JAUQTA010000001">
    <property type="protein sequence ID" value="MDO7867925.1"/>
    <property type="molecule type" value="Genomic_DNA"/>
</dbReference>
<evidence type="ECO:0000256" key="4">
    <source>
        <dbReference type="ARBA" id="ARBA00022679"/>
    </source>
</evidence>
<feature type="transmembrane region" description="Helical" evidence="9">
    <location>
        <begin position="79"/>
        <end position="106"/>
    </location>
</feature>
<evidence type="ECO:0000256" key="2">
    <source>
        <dbReference type="ARBA" id="ARBA00012438"/>
    </source>
</evidence>
<keyword evidence="12" id="KW-1185">Reference proteome</keyword>
<reference evidence="11 12" key="1">
    <citation type="submission" date="2023-07" db="EMBL/GenBank/DDBJ databases">
        <title>Nocardioides sp. nov WY-20 isolated from soil.</title>
        <authorList>
            <person name="Liu B."/>
            <person name="Wan Y."/>
        </authorList>
    </citation>
    <scope>NUCLEOTIDE SEQUENCE [LARGE SCALE GENOMIC DNA]</scope>
    <source>
        <strain evidence="11 12">WY-20</strain>
    </source>
</reference>
<dbReference type="Gene3D" id="1.20.5.1930">
    <property type="match status" value="1"/>
</dbReference>
<dbReference type="Pfam" id="PF07730">
    <property type="entry name" value="HisKA_3"/>
    <property type="match status" value="1"/>
</dbReference>
<evidence type="ECO:0000256" key="1">
    <source>
        <dbReference type="ARBA" id="ARBA00000085"/>
    </source>
</evidence>
<evidence type="ECO:0000256" key="5">
    <source>
        <dbReference type="ARBA" id="ARBA00022741"/>
    </source>
</evidence>
<dbReference type="Proteomes" id="UP001233314">
    <property type="component" value="Unassembled WGS sequence"/>
</dbReference>
<comment type="caution">
    <text evidence="11">The sequence shown here is derived from an EMBL/GenBank/DDBJ whole genome shotgun (WGS) entry which is preliminary data.</text>
</comment>
<keyword evidence="4" id="KW-0808">Transferase</keyword>
<accession>A0ABT9AZN7</accession>
<sequence length="413" mass="44205">MTARALIATLADRWARQGYPQFVWWIPAVMYVSSTFAFVAAIVQRTGQDAVLPAWGLVAVASLPWLVDALGGRLPWLPTVVIATAPVGALTVLYPVDYDFALFALVMLAGHLGSLERFVDSAIGVALMAATFVGLSVTGHLPGVGFWLTTLVIGWDIGFIMRFQQLRIDEQERAASDRQSRAVLAERQRIAREVHDVIAHSLSVTLLHLSAARRSLEDEDVDLGEATDALRDAESTGRQAMADIRQTVGLLGVVAGEVHATPDARDIPALVQQFADAGLRVTLDLTGDPALVTPSVGLGLYRIVQESLANVAKHAPDASARVVVDVRRTRQRVRVWNSLAAPAGSAGADCAGIRGMEERARQLGGTLTAGPADQGWLVDLQTPANLRCRLGFPAKGLTMRSLQSLGSGVTESR</sequence>
<dbReference type="PANTHER" id="PTHR24421:SF10">
    <property type="entry name" value="NITRATE_NITRITE SENSOR PROTEIN NARQ"/>
    <property type="match status" value="1"/>
</dbReference>
<dbReference type="InterPro" id="IPR011712">
    <property type="entry name" value="Sig_transdc_His_kin_sub3_dim/P"/>
</dbReference>
<dbReference type="PANTHER" id="PTHR24421">
    <property type="entry name" value="NITRATE/NITRITE SENSOR PROTEIN NARX-RELATED"/>
    <property type="match status" value="1"/>
</dbReference>
<keyword evidence="5" id="KW-0547">Nucleotide-binding</keyword>
<keyword evidence="8" id="KW-0902">Two-component regulatory system</keyword>
<comment type="catalytic activity">
    <reaction evidence="1">
        <text>ATP + protein L-histidine = ADP + protein N-phospho-L-histidine.</text>
        <dbReference type="EC" id="2.7.13.3"/>
    </reaction>
</comment>
<evidence type="ECO:0000259" key="10">
    <source>
        <dbReference type="Pfam" id="PF07730"/>
    </source>
</evidence>
<evidence type="ECO:0000256" key="6">
    <source>
        <dbReference type="ARBA" id="ARBA00022777"/>
    </source>
</evidence>
<feature type="transmembrane region" description="Helical" evidence="9">
    <location>
        <begin position="22"/>
        <end position="43"/>
    </location>
</feature>
<evidence type="ECO:0000256" key="8">
    <source>
        <dbReference type="ARBA" id="ARBA00023012"/>
    </source>
</evidence>
<organism evidence="11 12">
    <name type="scientific">Nocardioides jiangxiensis</name>
    <dbReference type="NCBI Taxonomy" id="3064524"/>
    <lineage>
        <taxon>Bacteria</taxon>
        <taxon>Bacillati</taxon>
        <taxon>Actinomycetota</taxon>
        <taxon>Actinomycetes</taxon>
        <taxon>Propionibacteriales</taxon>
        <taxon>Nocardioidaceae</taxon>
        <taxon>Nocardioides</taxon>
    </lineage>
</organism>
<evidence type="ECO:0000256" key="3">
    <source>
        <dbReference type="ARBA" id="ARBA00022553"/>
    </source>
</evidence>
<keyword evidence="9" id="KW-1133">Transmembrane helix</keyword>